<name>A0A2K6Q4B0_RHIRO</name>
<keyword evidence="2" id="KW-1185">Reference proteome</keyword>
<reference evidence="1" key="1">
    <citation type="submission" date="2025-08" db="UniProtKB">
        <authorList>
            <consortium name="Ensembl"/>
        </authorList>
    </citation>
    <scope>IDENTIFICATION</scope>
</reference>
<reference evidence="1" key="2">
    <citation type="submission" date="2025-09" db="UniProtKB">
        <authorList>
            <consortium name="Ensembl"/>
        </authorList>
    </citation>
    <scope>IDENTIFICATION</scope>
</reference>
<organism evidence="1 2">
    <name type="scientific">Rhinopithecus roxellana</name>
    <name type="common">Golden snub-nosed monkey</name>
    <name type="synonym">Pygathrix roxellana</name>
    <dbReference type="NCBI Taxonomy" id="61622"/>
    <lineage>
        <taxon>Eukaryota</taxon>
        <taxon>Metazoa</taxon>
        <taxon>Chordata</taxon>
        <taxon>Craniata</taxon>
        <taxon>Vertebrata</taxon>
        <taxon>Euteleostomi</taxon>
        <taxon>Mammalia</taxon>
        <taxon>Eutheria</taxon>
        <taxon>Euarchontoglires</taxon>
        <taxon>Primates</taxon>
        <taxon>Haplorrhini</taxon>
        <taxon>Catarrhini</taxon>
        <taxon>Cercopithecidae</taxon>
        <taxon>Colobinae</taxon>
        <taxon>Rhinopithecus</taxon>
    </lineage>
</organism>
<dbReference type="InterPro" id="IPR029047">
    <property type="entry name" value="HSP70_peptide-bd_sf"/>
</dbReference>
<sequence>ICIADIIIVIRYNFIIPTKQMQLFTVYTTRQFDVLIQVYKKRAMTHLNYLPTLSETSFPQIEETFCQGQKKTETMCLSRTHPDGMLSA</sequence>
<dbReference type="SUPFAM" id="SSF100920">
    <property type="entry name" value="Heat shock protein 70kD (HSP70), peptide-binding domain"/>
    <property type="match status" value="1"/>
</dbReference>
<evidence type="ECO:0000313" key="1">
    <source>
        <dbReference type="Ensembl" id="ENSRROP00000023627.1"/>
    </source>
</evidence>
<dbReference type="GeneTree" id="ENSGT01100000267047"/>
<evidence type="ECO:0000313" key="2">
    <source>
        <dbReference type="Proteomes" id="UP000233200"/>
    </source>
</evidence>
<accession>A0A2K6Q4B0</accession>
<dbReference type="Ensembl" id="ENSRROT00000047832.1">
    <property type="protein sequence ID" value="ENSRROP00000023627.1"/>
    <property type="gene ID" value="ENSRROG00000035648.1"/>
</dbReference>
<protein>
    <submittedName>
        <fullName evidence="1">Uncharacterized protein</fullName>
    </submittedName>
</protein>
<proteinExistence type="predicted"/>
<dbReference type="AlphaFoldDB" id="A0A2K6Q4B0"/>
<dbReference type="Proteomes" id="UP000233200">
    <property type="component" value="Unplaced"/>
</dbReference>
<dbReference type="OMA" id="MCLSRTH"/>